<protein>
    <submittedName>
        <fullName evidence="2">Uncharacterized protein</fullName>
    </submittedName>
</protein>
<accession>A0A9P6Y7D9</accession>
<dbReference type="AlphaFoldDB" id="A0A9P6Y7D9"/>
<sequence>MRRIGIRRRRHDLALRQLRMGGIQQVLEAARRRRHPQQQGVAARQPGIADRPGHGQVGLPVQGRIGIADGMVRRHHLQQEIVAGQRPRMPHLRQGQPREHGRCRVRVQHHHRRAGAMPAARRPGPRLQVLAIAQAPQRNHGPFPSSILTSHCSIIPACRPC</sequence>
<name>A0A9P6Y7D9_9FUNG</name>
<feature type="region of interest" description="Disordered" evidence="1">
    <location>
        <begin position="30"/>
        <end position="58"/>
    </location>
</feature>
<gene>
    <name evidence="2" type="ORF">G6F50_014309</name>
</gene>
<proteinExistence type="predicted"/>
<comment type="caution">
    <text evidence="2">The sequence shown here is derived from an EMBL/GenBank/DDBJ whole genome shotgun (WGS) entry which is preliminary data.</text>
</comment>
<reference evidence="2 3" key="1">
    <citation type="journal article" date="2020" name="Microb. Genom.">
        <title>Genetic diversity of clinical and environmental Mucorales isolates obtained from an investigation of mucormycosis cases among solid organ transplant recipients.</title>
        <authorList>
            <person name="Nguyen M.H."/>
            <person name="Kaul D."/>
            <person name="Muto C."/>
            <person name="Cheng S.J."/>
            <person name="Richter R.A."/>
            <person name="Bruno V.M."/>
            <person name="Liu G."/>
            <person name="Beyhan S."/>
            <person name="Sundermann A.J."/>
            <person name="Mounaud S."/>
            <person name="Pasculle A.W."/>
            <person name="Nierman W.C."/>
            <person name="Driscoll E."/>
            <person name="Cumbie R."/>
            <person name="Clancy C.J."/>
            <person name="Dupont C.L."/>
        </authorList>
    </citation>
    <scope>NUCLEOTIDE SEQUENCE [LARGE SCALE GENOMIC DNA]</scope>
    <source>
        <strain evidence="2 3">GL24</strain>
    </source>
</reference>
<keyword evidence="3" id="KW-1185">Reference proteome</keyword>
<evidence type="ECO:0000313" key="3">
    <source>
        <dbReference type="Proteomes" id="UP000740926"/>
    </source>
</evidence>
<evidence type="ECO:0000256" key="1">
    <source>
        <dbReference type="SAM" id="MobiDB-lite"/>
    </source>
</evidence>
<organism evidence="2 3">
    <name type="scientific">Rhizopus delemar</name>
    <dbReference type="NCBI Taxonomy" id="936053"/>
    <lineage>
        <taxon>Eukaryota</taxon>
        <taxon>Fungi</taxon>
        <taxon>Fungi incertae sedis</taxon>
        <taxon>Mucoromycota</taxon>
        <taxon>Mucoromycotina</taxon>
        <taxon>Mucoromycetes</taxon>
        <taxon>Mucorales</taxon>
        <taxon>Mucorineae</taxon>
        <taxon>Rhizopodaceae</taxon>
        <taxon>Rhizopus</taxon>
    </lineage>
</organism>
<dbReference type="EMBL" id="JAANIU010006648">
    <property type="protein sequence ID" value="KAG1540824.1"/>
    <property type="molecule type" value="Genomic_DNA"/>
</dbReference>
<dbReference type="Proteomes" id="UP000740926">
    <property type="component" value="Unassembled WGS sequence"/>
</dbReference>
<evidence type="ECO:0000313" key="2">
    <source>
        <dbReference type="EMBL" id="KAG1540824.1"/>
    </source>
</evidence>